<dbReference type="PIRSF" id="PIRSF005485">
    <property type="entry name" value="HrcA"/>
    <property type="match status" value="1"/>
</dbReference>
<evidence type="ECO:0000313" key="10">
    <source>
        <dbReference type="Proteomes" id="UP000243589"/>
    </source>
</evidence>
<dbReference type="Pfam" id="PF01628">
    <property type="entry name" value="HrcA"/>
    <property type="match status" value="1"/>
</dbReference>
<evidence type="ECO:0000313" key="9">
    <source>
        <dbReference type="EMBL" id="KXZ58050.1"/>
    </source>
</evidence>
<dbReference type="InterPro" id="IPR036388">
    <property type="entry name" value="WH-like_DNA-bd_sf"/>
</dbReference>
<comment type="caution">
    <text evidence="9">The sequence shown here is derived from an EMBL/GenBank/DDBJ whole genome shotgun (WGS) entry which is preliminary data.</text>
</comment>
<keyword evidence="3 6" id="KW-0346">Stress response</keyword>
<evidence type="ECO:0000256" key="3">
    <source>
        <dbReference type="ARBA" id="ARBA00023016"/>
    </source>
</evidence>
<keyword evidence="1 6" id="KW-0678">Repressor</keyword>
<dbReference type="Gene3D" id="3.30.450.40">
    <property type="match status" value="1"/>
</dbReference>
<dbReference type="GO" id="GO:0003677">
    <property type="term" value="F:DNA binding"/>
    <property type="evidence" value="ECO:0007669"/>
    <property type="project" value="InterPro"/>
</dbReference>
<dbReference type="InterPro" id="IPR029016">
    <property type="entry name" value="GAF-like_dom_sf"/>
</dbReference>
<protein>
    <recommendedName>
        <fullName evidence="6">Heat-inducible transcription repressor HrcA</fullName>
    </recommendedName>
</protein>
<comment type="function">
    <text evidence="5 6">Negative regulator of class I heat shock genes (grpE-dnaK-dnaJ and groELS operons). Prevents heat-shock induction of these operons.</text>
</comment>
<dbReference type="NCBIfam" id="TIGR00331">
    <property type="entry name" value="hrcA"/>
    <property type="match status" value="1"/>
</dbReference>
<reference evidence="9 10" key="1">
    <citation type="submission" date="2016-01" db="EMBL/GenBank/DDBJ databases">
        <title>Use of Whole Genome Sequencing to ascertain that Brevibacterium massiliense (Roux, Raoult 2009) is a later heterotypic synonym of Brevibacterium ravenspurgense (Mages 2008).</title>
        <authorList>
            <person name="Bernier A.-M."/>
            <person name="Burdz T."/>
            <person name="Huynh C."/>
            <person name="Pachecho A.L."/>
            <person name="Wiebe D."/>
            <person name="Bonner C."/>
            <person name="Bernard K."/>
        </authorList>
    </citation>
    <scope>NUCLEOTIDE SEQUENCE [LARGE SCALE GENOMIC DNA]</scope>
    <source>
        <strain evidence="9 10">CCUG56047</strain>
    </source>
</reference>
<dbReference type="EMBL" id="LQQC01000010">
    <property type="protein sequence ID" value="KXZ58050.1"/>
    <property type="molecule type" value="Genomic_DNA"/>
</dbReference>
<dbReference type="InterPro" id="IPR001034">
    <property type="entry name" value="DeoR_HTH"/>
</dbReference>
<feature type="domain" description="Heat-inducible transcription repressor HrcA C-terminal" evidence="7">
    <location>
        <begin position="103"/>
        <end position="318"/>
    </location>
</feature>
<dbReference type="InterPro" id="IPR002571">
    <property type="entry name" value="HrcA"/>
</dbReference>
<dbReference type="GO" id="GO:0045892">
    <property type="term" value="P:negative regulation of DNA-templated transcription"/>
    <property type="evidence" value="ECO:0007669"/>
    <property type="project" value="UniProtKB-UniRule"/>
</dbReference>
<evidence type="ECO:0000256" key="4">
    <source>
        <dbReference type="ARBA" id="ARBA00023163"/>
    </source>
</evidence>
<organism evidence="9 10">
    <name type="scientific">Brevibacterium ravenspurgense</name>
    <dbReference type="NCBI Taxonomy" id="479117"/>
    <lineage>
        <taxon>Bacteria</taxon>
        <taxon>Bacillati</taxon>
        <taxon>Actinomycetota</taxon>
        <taxon>Actinomycetes</taxon>
        <taxon>Micrococcales</taxon>
        <taxon>Brevibacteriaceae</taxon>
        <taxon>Brevibacterium</taxon>
    </lineage>
</organism>
<dbReference type="FunFam" id="1.10.10.10:FF:000049">
    <property type="entry name" value="Heat-inducible transcription repressor HrcA"/>
    <property type="match status" value="1"/>
</dbReference>
<dbReference type="GO" id="GO:0003700">
    <property type="term" value="F:DNA-binding transcription factor activity"/>
    <property type="evidence" value="ECO:0007669"/>
    <property type="project" value="InterPro"/>
</dbReference>
<dbReference type="InterPro" id="IPR021153">
    <property type="entry name" value="HrcA_C"/>
</dbReference>
<dbReference type="Gene3D" id="1.10.10.10">
    <property type="entry name" value="Winged helix-like DNA-binding domain superfamily/Winged helix DNA-binding domain"/>
    <property type="match status" value="1"/>
</dbReference>
<dbReference type="InterPro" id="IPR036390">
    <property type="entry name" value="WH_DNA-bd_sf"/>
</dbReference>
<dbReference type="PANTHER" id="PTHR34824:SF1">
    <property type="entry name" value="HEAT-INDUCIBLE TRANSCRIPTION REPRESSOR HRCA"/>
    <property type="match status" value="1"/>
</dbReference>
<accession>A0A150H8S4</accession>
<feature type="domain" description="HTH deoR-type" evidence="8">
    <location>
        <begin position="27"/>
        <end position="62"/>
    </location>
</feature>
<dbReference type="PANTHER" id="PTHR34824">
    <property type="entry name" value="HEAT-INDUCIBLE TRANSCRIPTION REPRESSOR HRCA"/>
    <property type="match status" value="1"/>
</dbReference>
<keyword evidence="10" id="KW-1185">Reference proteome</keyword>
<dbReference type="SUPFAM" id="SSF55781">
    <property type="entry name" value="GAF domain-like"/>
    <property type="match status" value="1"/>
</dbReference>
<evidence type="ECO:0000256" key="1">
    <source>
        <dbReference type="ARBA" id="ARBA00022491"/>
    </source>
</evidence>
<dbReference type="RefSeq" id="WP_062021052.1">
    <property type="nucleotide sequence ID" value="NZ_LQQC01000010.1"/>
</dbReference>
<evidence type="ECO:0000256" key="5">
    <source>
        <dbReference type="ARBA" id="ARBA00055319"/>
    </source>
</evidence>
<name>A0A150H8S4_9MICO</name>
<proteinExistence type="inferred from homology"/>
<evidence type="ECO:0000259" key="7">
    <source>
        <dbReference type="Pfam" id="PF01628"/>
    </source>
</evidence>
<comment type="similarity">
    <text evidence="6">Belongs to the HrcA family.</text>
</comment>
<keyword evidence="4 6" id="KW-0804">Transcription</keyword>
<sequence length="334" mass="36252">MNDERRSRVLRAIVEDYVATNEPVGSKALVERHKLGVSSATIRNDMAALEQEGLIAQPHTSAGRIPTDAGYRAFVDRIDDVKPLSSAEKRAISQILSSTQSIDDTLAQTVRLLSRLTHQVALIQYPVRTQTTIRRIELVQLSPERILVILITDTGEVEQRIVEVLDPVDEDDVRGMRRAFNEVLEDTRLDAVEDTLSGLAVPAALAQTATAIAERLVELARSKRQDRLIMAGAANLARAGSEFGTHMGPLLEAIEEQVVLLKLLADMQADGIAVQIGSENRFEALAGASLIATGYGTEDTTASLAVLGPTRMDYPTTMAAVRAVAKYVSTILSD</sequence>
<dbReference type="HAMAP" id="MF_00081">
    <property type="entry name" value="HrcA"/>
    <property type="match status" value="1"/>
</dbReference>
<keyword evidence="2 6" id="KW-0805">Transcription regulation</keyword>
<gene>
    <name evidence="6 9" type="primary">hrcA</name>
    <name evidence="9" type="ORF">Bravens_01082</name>
</gene>
<evidence type="ECO:0000256" key="6">
    <source>
        <dbReference type="HAMAP-Rule" id="MF_00081"/>
    </source>
</evidence>
<dbReference type="PATRIC" id="fig|479117.4.peg.1082"/>
<dbReference type="Pfam" id="PF08220">
    <property type="entry name" value="HTH_DeoR"/>
    <property type="match status" value="1"/>
</dbReference>
<evidence type="ECO:0000259" key="8">
    <source>
        <dbReference type="Pfam" id="PF08220"/>
    </source>
</evidence>
<dbReference type="AlphaFoldDB" id="A0A150H8S4"/>
<dbReference type="SUPFAM" id="SSF46785">
    <property type="entry name" value="Winged helix' DNA-binding domain"/>
    <property type="match status" value="1"/>
</dbReference>
<evidence type="ECO:0000256" key="2">
    <source>
        <dbReference type="ARBA" id="ARBA00023015"/>
    </source>
</evidence>
<dbReference type="Gene3D" id="3.30.390.60">
    <property type="entry name" value="Heat-inducible transcription repressor hrca homolog, domain 3"/>
    <property type="match status" value="1"/>
</dbReference>
<dbReference type="InterPro" id="IPR023120">
    <property type="entry name" value="WHTH_transcript_rep_HrcA_IDD"/>
</dbReference>
<dbReference type="Proteomes" id="UP000243589">
    <property type="component" value="Unassembled WGS sequence"/>
</dbReference>